<organism evidence="3 4">
    <name type="scientific">Dorcoceras hygrometricum</name>
    <dbReference type="NCBI Taxonomy" id="472368"/>
    <lineage>
        <taxon>Eukaryota</taxon>
        <taxon>Viridiplantae</taxon>
        <taxon>Streptophyta</taxon>
        <taxon>Embryophyta</taxon>
        <taxon>Tracheophyta</taxon>
        <taxon>Spermatophyta</taxon>
        <taxon>Magnoliopsida</taxon>
        <taxon>eudicotyledons</taxon>
        <taxon>Gunneridae</taxon>
        <taxon>Pentapetalae</taxon>
        <taxon>asterids</taxon>
        <taxon>lamiids</taxon>
        <taxon>Lamiales</taxon>
        <taxon>Gesneriaceae</taxon>
        <taxon>Didymocarpoideae</taxon>
        <taxon>Trichosporeae</taxon>
        <taxon>Loxocarpinae</taxon>
        <taxon>Dorcoceras</taxon>
    </lineage>
</organism>
<reference evidence="3 4" key="1">
    <citation type="journal article" date="2015" name="Proc. Natl. Acad. Sci. U.S.A.">
        <title>The resurrection genome of Boea hygrometrica: A blueprint for survival of dehydration.</title>
        <authorList>
            <person name="Xiao L."/>
            <person name="Yang G."/>
            <person name="Zhang L."/>
            <person name="Yang X."/>
            <person name="Zhao S."/>
            <person name="Ji Z."/>
            <person name="Zhou Q."/>
            <person name="Hu M."/>
            <person name="Wang Y."/>
            <person name="Chen M."/>
            <person name="Xu Y."/>
            <person name="Jin H."/>
            <person name="Xiao X."/>
            <person name="Hu G."/>
            <person name="Bao F."/>
            <person name="Hu Y."/>
            <person name="Wan P."/>
            <person name="Li L."/>
            <person name="Deng X."/>
            <person name="Kuang T."/>
            <person name="Xiang C."/>
            <person name="Zhu J.K."/>
            <person name="Oliver M.J."/>
            <person name="He Y."/>
        </authorList>
    </citation>
    <scope>NUCLEOTIDE SEQUENCE [LARGE SCALE GENOMIC DNA]</scope>
    <source>
        <strain evidence="4">cv. XS01</strain>
    </source>
</reference>
<accession>A0A2Z7BVY9</accession>
<dbReference type="PANTHER" id="PTHR11538:SF70">
    <property type="entry name" value="25S RRNA (URIDINE-N(3))-METHYLTRANSFERASE BMT5-LIKE DOMAIN-CONTAINING PROTEIN"/>
    <property type="match status" value="1"/>
</dbReference>
<name>A0A2Z7BVY9_9LAMI</name>
<dbReference type="GO" id="GO:0070475">
    <property type="term" value="P:rRNA base methylation"/>
    <property type="evidence" value="ECO:0007669"/>
    <property type="project" value="InterPro"/>
</dbReference>
<feature type="domain" description="25S rRNA (uridine-N(3))-methyltransferase BMT5-like" evidence="2">
    <location>
        <begin position="242"/>
        <end position="375"/>
    </location>
</feature>
<dbReference type="PANTHER" id="PTHR11538">
    <property type="entry name" value="PHENYLALANYL-TRNA SYNTHETASE"/>
    <property type="match status" value="1"/>
</dbReference>
<feature type="domain" description="25S rRNA (uridine-N(3))-methyltransferase BMT5-like" evidence="2">
    <location>
        <begin position="181"/>
        <end position="213"/>
    </location>
</feature>
<dbReference type="EMBL" id="KV003914">
    <property type="protein sequence ID" value="KZV36225.1"/>
    <property type="molecule type" value="Genomic_DNA"/>
</dbReference>
<sequence>MWILDMISPVFIRLRGMLWRALKGICRCLKEAFHRIKAIFHLSKPRKTAGPLLPIENPTDHQYLVISSSESDSQCQSSQVFSADQCLDPPTIIPENVVSVTISIPSAKDTDTATVVQENVTQKNGYTCADKLEDTGICYLSVEKNKCQGKESEGEKVIESNVVVLEQARWIKHYSSRHRILLVGEGDFSFSSSLAEAFGCASRMIATSLDSKGIISFTWLLYISVTSSIVIFRLFTHERYAAFLKKNYANAPWNIRELKRRGCMVMHGIDATTIAADQLLGHMTFDRIIYNFPFAGFFKGLSRDSVLRRHRRLVSLFLKNAKELLDEEGEIHISHKTNEHHSEWKLVSIASSHGLRLIEEVEFVLSDYPGYNTKRGFGGDGNFHCYPSSTFKFGLKRVVG</sequence>
<dbReference type="GO" id="GO:0005737">
    <property type="term" value="C:cytoplasm"/>
    <property type="evidence" value="ECO:0007669"/>
    <property type="project" value="TreeGrafter"/>
</dbReference>
<dbReference type="AlphaFoldDB" id="A0A2Z7BVY9"/>
<protein>
    <recommendedName>
        <fullName evidence="2">25S rRNA (uridine-N(3))-methyltransferase BMT5-like domain-containing protein</fullName>
    </recommendedName>
</protein>
<evidence type="ECO:0000259" key="2">
    <source>
        <dbReference type="Pfam" id="PF10354"/>
    </source>
</evidence>
<dbReference type="Pfam" id="PF10354">
    <property type="entry name" value="BMT5-like"/>
    <property type="match status" value="2"/>
</dbReference>
<gene>
    <name evidence="3" type="ORF">F511_14243</name>
</gene>
<evidence type="ECO:0000256" key="1">
    <source>
        <dbReference type="SAM" id="Phobius"/>
    </source>
</evidence>
<evidence type="ECO:0000313" key="4">
    <source>
        <dbReference type="Proteomes" id="UP000250235"/>
    </source>
</evidence>
<dbReference type="OrthoDB" id="273345at2759"/>
<keyword evidence="4" id="KW-1185">Reference proteome</keyword>
<dbReference type="InterPro" id="IPR019446">
    <property type="entry name" value="BMT5-like"/>
</dbReference>
<keyword evidence="1" id="KW-1133">Transmembrane helix</keyword>
<keyword evidence="1" id="KW-0472">Membrane</keyword>
<dbReference type="GO" id="GO:0070042">
    <property type="term" value="F:rRNA (uridine-N3-)-methyltransferase activity"/>
    <property type="evidence" value="ECO:0007669"/>
    <property type="project" value="InterPro"/>
</dbReference>
<keyword evidence="1" id="KW-0812">Transmembrane</keyword>
<proteinExistence type="predicted"/>
<feature type="transmembrane region" description="Helical" evidence="1">
    <location>
        <begin position="214"/>
        <end position="236"/>
    </location>
</feature>
<evidence type="ECO:0000313" key="3">
    <source>
        <dbReference type="EMBL" id="KZV36225.1"/>
    </source>
</evidence>
<dbReference type="Proteomes" id="UP000250235">
    <property type="component" value="Unassembled WGS sequence"/>
</dbReference>